<evidence type="ECO:0000313" key="2">
    <source>
        <dbReference type="EMBL" id="PYH66550.1"/>
    </source>
</evidence>
<dbReference type="Proteomes" id="UP000248405">
    <property type="component" value="Unassembled WGS sequence"/>
</dbReference>
<keyword evidence="1" id="KW-0812">Transmembrane</keyword>
<protein>
    <submittedName>
        <fullName evidence="2">Uncharacterized protein</fullName>
    </submittedName>
</protein>
<dbReference type="EMBL" id="KZ821633">
    <property type="protein sequence ID" value="PYH66550.1"/>
    <property type="molecule type" value="Genomic_DNA"/>
</dbReference>
<gene>
    <name evidence="2" type="ORF">BO88DRAFT_112721</name>
</gene>
<feature type="transmembrane region" description="Helical" evidence="1">
    <location>
        <begin position="65"/>
        <end position="85"/>
    </location>
</feature>
<sequence length="87" mass="9997">MHAGHPLHGRTCITETNLGQTCRALFLCCRAMPRGPKLRSDRFYTSDFPKLKMPVRDLLTPPKSLMLFFCLFVSYRLLLMIMTAYGV</sequence>
<evidence type="ECO:0000313" key="3">
    <source>
        <dbReference type="Proteomes" id="UP000248405"/>
    </source>
</evidence>
<evidence type="ECO:0000256" key="1">
    <source>
        <dbReference type="SAM" id="Phobius"/>
    </source>
</evidence>
<organism evidence="2 3">
    <name type="scientific">Aspergillus vadensis (strain CBS 113365 / IMI 142717 / IBT 24658)</name>
    <dbReference type="NCBI Taxonomy" id="1448311"/>
    <lineage>
        <taxon>Eukaryota</taxon>
        <taxon>Fungi</taxon>
        <taxon>Dikarya</taxon>
        <taxon>Ascomycota</taxon>
        <taxon>Pezizomycotina</taxon>
        <taxon>Eurotiomycetes</taxon>
        <taxon>Eurotiomycetidae</taxon>
        <taxon>Eurotiales</taxon>
        <taxon>Aspergillaceae</taxon>
        <taxon>Aspergillus</taxon>
        <taxon>Aspergillus subgen. Circumdati</taxon>
    </lineage>
</organism>
<name>A0A319B844_ASPVC</name>
<keyword evidence="3" id="KW-1185">Reference proteome</keyword>
<proteinExistence type="predicted"/>
<reference evidence="2" key="1">
    <citation type="submission" date="2016-12" db="EMBL/GenBank/DDBJ databases">
        <title>The genomes of Aspergillus section Nigri reveals drivers in fungal speciation.</title>
        <authorList>
            <consortium name="DOE Joint Genome Institute"/>
            <person name="Vesth T.C."/>
            <person name="Nybo J."/>
            <person name="Theobald S."/>
            <person name="Brandl J."/>
            <person name="Frisvad J.C."/>
            <person name="Nielsen K.F."/>
            <person name="Lyhne E.K."/>
            <person name="Kogle M.E."/>
            <person name="Kuo A."/>
            <person name="Riley R."/>
            <person name="Clum A."/>
            <person name="Nolan M."/>
            <person name="Lipzen A."/>
            <person name="Salamov A."/>
            <person name="Henrissat B."/>
            <person name="Wiebenga A."/>
            <person name="De Vries R.P."/>
            <person name="Grigoriev I.V."/>
            <person name="Mortensen U.H."/>
            <person name="Andersen M.R."/>
            <person name="Baker S.E."/>
        </authorList>
    </citation>
    <scope>NUCLEOTIDE SEQUENCE [LARGE SCALE GENOMIC DNA]</scope>
    <source>
        <strain evidence="2">CBS 113365</strain>
    </source>
</reference>
<keyword evidence="1" id="KW-1133">Transmembrane helix</keyword>
<accession>A0A319B844</accession>
<dbReference type="GeneID" id="37205871"/>
<keyword evidence="1" id="KW-0472">Membrane</keyword>
<dbReference type="RefSeq" id="XP_025560344.1">
    <property type="nucleotide sequence ID" value="XM_025701279.1"/>
</dbReference>
<dbReference type="AlphaFoldDB" id="A0A319B844"/>